<protein>
    <submittedName>
        <fullName evidence="2">Stage III sporulation protein AD</fullName>
    </submittedName>
</protein>
<proteinExistence type="predicted"/>
<keyword evidence="1" id="KW-1133">Transmembrane helix</keyword>
<dbReference type="InterPro" id="IPR014211">
    <property type="entry name" value="Spore_III_AD"/>
</dbReference>
<feature type="transmembrane region" description="Helical" evidence="1">
    <location>
        <begin position="20"/>
        <end position="38"/>
    </location>
</feature>
<feature type="transmembrane region" description="Helical" evidence="1">
    <location>
        <begin position="100"/>
        <end position="121"/>
    </location>
</feature>
<keyword evidence="1" id="KW-0812">Transmembrane</keyword>
<dbReference type="KEGG" id="psua:FLK61_29985"/>
<evidence type="ECO:0000313" key="3">
    <source>
        <dbReference type="Proteomes" id="UP000318138"/>
    </source>
</evidence>
<name>A0A859FK81_9BACI</name>
<dbReference type="Proteomes" id="UP000318138">
    <property type="component" value="Chromosome"/>
</dbReference>
<reference evidence="3" key="1">
    <citation type="submission" date="2019-07" db="EMBL/GenBank/DDBJ databases">
        <title>Bacillus alkalisoli sp. nov. isolated from saline soil.</title>
        <authorList>
            <person name="Sun J.-Q."/>
            <person name="Xu L."/>
        </authorList>
    </citation>
    <scope>NUCLEOTIDE SEQUENCE [LARGE SCALE GENOMIC DNA]</scope>
    <source>
        <strain evidence="3">M4U3P1</strain>
    </source>
</reference>
<sequence length="127" mass="13762">MGICLASTMFILLIREKTPVFAVLLTVATGVLVLLQLMEPVRIVAEFMMNLSKQVDLQAVYLDQILKIIGIAYLAEFAAQIAQDAGQGAMAKKIELTGKLSILLLALPILSYLIETVLTLLPTGFAL</sequence>
<keyword evidence="1" id="KW-0472">Membrane</keyword>
<organism evidence="2 3">
    <name type="scientific">Paenalkalicoccus suaedae</name>
    <dbReference type="NCBI Taxonomy" id="2592382"/>
    <lineage>
        <taxon>Bacteria</taxon>
        <taxon>Bacillati</taxon>
        <taxon>Bacillota</taxon>
        <taxon>Bacilli</taxon>
        <taxon>Bacillales</taxon>
        <taxon>Bacillaceae</taxon>
        <taxon>Paenalkalicoccus</taxon>
    </lineage>
</organism>
<dbReference type="Pfam" id="PF06686">
    <property type="entry name" value="SpoIIIAC"/>
    <property type="match status" value="1"/>
</dbReference>
<dbReference type="InterPro" id="IPR025664">
    <property type="entry name" value="Spore_III_AC/AD"/>
</dbReference>
<dbReference type="NCBIfam" id="TIGR02849">
    <property type="entry name" value="spore_III_AD"/>
    <property type="match status" value="1"/>
</dbReference>
<dbReference type="EMBL" id="CP041372">
    <property type="protein sequence ID" value="QKS73215.1"/>
    <property type="molecule type" value="Genomic_DNA"/>
</dbReference>
<accession>A0A859FK81</accession>
<gene>
    <name evidence="2" type="primary">spoIIIAD</name>
    <name evidence="2" type="ORF">FLK61_29985</name>
</gene>
<evidence type="ECO:0000313" key="2">
    <source>
        <dbReference type="EMBL" id="QKS73215.1"/>
    </source>
</evidence>
<dbReference type="AlphaFoldDB" id="A0A859FK81"/>
<keyword evidence="3" id="KW-1185">Reference proteome</keyword>
<feature type="transmembrane region" description="Helical" evidence="1">
    <location>
        <begin position="58"/>
        <end position="79"/>
    </location>
</feature>
<evidence type="ECO:0000256" key="1">
    <source>
        <dbReference type="SAM" id="Phobius"/>
    </source>
</evidence>